<name>A0A0F9SNG1_9ZZZZ</name>
<dbReference type="Gene3D" id="3.40.50.300">
    <property type="entry name" value="P-loop containing nucleotide triphosphate hydrolases"/>
    <property type="match status" value="1"/>
</dbReference>
<dbReference type="AlphaFoldDB" id="A0A0F9SNG1"/>
<organism evidence="2">
    <name type="scientific">marine sediment metagenome</name>
    <dbReference type="NCBI Taxonomy" id="412755"/>
    <lineage>
        <taxon>unclassified sequences</taxon>
        <taxon>metagenomes</taxon>
        <taxon>ecological metagenomes</taxon>
    </lineage>
</organism>
<dbReference type="SUPFAM" id="SSF75138">
    <property type="entry name" value="HprK N-terminal domain-like"/>
    <property type="match status" value="1"/>
</dbReference>
<dbReference type="Pfam" id="PF07085">
    <property type="entry name" value="DRTGG"/>
    <property type="match status" value="1"/>
</dbReference>
<accession>A0A0F9SNG1</accession>
<dbReference type="EMBL" id="LAZR01001827">
    <property type="protein sequence ID" value="KKN38451.1"/>
    <property type="molecule type" value="Genomic_DNA"/>
</dbReference>
<evidence type="ECO:0000259" key="1">
    <source>
        <dbReference type="Pfam" id="PF07085"/>
    </source>
</evidence>
<comment type="caution">
    <text evidence="2">The sequence shown here is derived from an EMBL/GenBank/DDBJ whole genome shotgun (WGS) entry which is preliminary data.</text>
</comment>
<dbReference type="InterPro" id="IPR050500">
    <property type="entry name" value="Phos_Acetyltrans/Butyryltrans"/>
</dbReference>
<dbReference type="PANTHER" id="PTHR43356">
    <property type="entry name" value="PHOSPHATE ACETYLTRANSFERASE"/>
    <property type="match status" value="1"/>
</dbReference>
<dbReference type="CDD" id="cd03109">
    <property type="entry name" value="DTBS"/>
    <property type="match status" value="1"/>
</dbReference>
<reference evidence="2" key="1">
    <citation type="journal article" date="2015" name="Nature">
        <title>Complex archaea that bridge the gap between prokaryotes and eukaryotes.</title>
        <authorList>
            <person name="Spang A."/>
            <person name="Saw J.H."/>
            <person name="Jorgensen S.L."/>
            <person name="Zaremba-Niedzwiedzka K."/>
            <person name="Martijn J."/>
            <person name="Lind A.E."/>
            <person name="van Eijk R."/>
            <person name="Schleper C."/>
            <person name="Guy L."/>
            <person name="Ettema T.J."/>
        </authorList>
    </citation>
    <scope>NUCLEOTIDE SEQUENCE</scope>
</reference>
<dbReference type="Pfam" id="PF13500">
    <property type="entry name" value="AAA_26"/>
    <property type="match status" value="1"/>
</dbReference>
<protein>
    <recommendedName>
        <fullName evidence="1">DRTGG domain-containing protein</fullName>
    </recommendedName>
</protein>
<dbReference type="InterPro" id="IPR010766">
    <property type="entry name" value="DRTGG"/>
</dbReference>
<dbReference type="SUPFAM" id="SSF52540">
    <property type="entry name" value="P-loop containing nucleoside triphosphate hydrolases"/>
    <property type="match status" value="1"/>
</dbReference>
<dbReference type="Gene3D" id="3.40.1390.20">
    <property type="entry name" value="HprK N-terminal domain-like"/>
    <property type="match status" value="1"/>
</dbReference>
<sequence length="353" mass="39044">MNGVYIVSTNEYAGKSTIAMSLAIELKKKKKKVAYMKPIGTLPKKVDGQDSCEDVDYIWNALDKPGELKHVCPIVLLSRFAEKAFGEEKVDYKKIIKDSAQRLSKKHDYVVLEGAGNVNQGGFIGLSAGDVADLLDIPTIIIAKYKDMLTIDDILQAANMLKSNLLGVIVNMVPVSAEHVVKDILKPFMEKHNVKYLGLIERDKKLGSVSVGKITQHLNGKVLAAKDNLDKMVETFMVGAMSQEQAISFFRKKANKAVVTGGDRSDVQLAALETDTNALILTGNLMPRPIVVSKADELGVPVILVKEDTLTTVEKAEHLYSHVRVHENQKVEHMRELLEQNIDLDYIYKSLGV</sequence>
<dbReference type="InterPro" id="IPR027417">
    <property type="entry name" value="P-loop_NTPase"/>
</dbReference>
<dbReference type="InterPro" id="IPR028979">
    <property type="entry name" value="Ser_kin/Pase_Hpr-like_N_sf"/>
</dbReference>
<proteinExistence type="predicted"/>
<dbReference type="PANTHER" id="PTHR43356:SF2">
    <property type="entry name" value="PHOSPHATE ACETYLTRANSFERASE"/>
    <property type="match status" value="1"/>
</dbReference>
<evidence type="ECO:0000313" key="2">
    <source>
        <dbReference type="EMBL" id="KKN38451.1"/>
    </source>
</evidence>
<gene>
    <name evidence="2" type="ORF">LCGC14_0753280</name>
</gene>
<feature type="domain" description="DRTGG" evidence="1">
    <location>
        <begin position="214"/>
        <end position="318"/>
    </location>
</feature>